<gene>
    <name evidence="10" type="ORF">DAMNIGENAA_04430</name>
</gene>
<dbReference type="RefSeq" id="WP_281792026.1">
    <property type="nucleotide sequence ID" value="NZ_BSDR01000001.1"/>
</dbReference>
<dbReference type="Proteomes" id="UP001144372">
    <property type="component" value="Unassembled WGS sequence"/>
</dbReference>
<dbReference type="PROSITE" id="PS00189">
    <property type="entry name" value="LIPOYL"/>
    <property type="match status" value="1"/>
</dbReference>
<comment type="subunit">
    <text evidence="3">Forms a 24-polypeptide structural core with octahedral symmetry.</text>
</comment>
<dbReference type="AlphaFoldDB" id="A0A9W6D2I6"/>
<evidence type="ECO:0000256" key="4">
    <source>
        <dbReference type="ARBA" id="ARBA00022679"/>
    </source>
</evidence>
<evidence type="ECO:0000256" key="2">
    <source>
        <dbReference type="ARBA" id="ARBA00007317"/>
    </source>
</evidence>
<dbReference type="InterPro" id="IPR003016">
    <property type="entry name" value="2-oxoA_DH_lipoyl-BS"/>
</dbReference>
<evidence type="ECO:0000259" key="8">
    <source>
        <dbReference type="PROSITE" id="PS50968"/>
    </source>
</evidence>
<dbReference type="Pfam" id="PF02817">
    <property type="entry name" value="E3_binding"/>
    <property type="match status" value="1"/>
</dbReference>
<name>A0A9W6D2I6_9BACT</name>
<dbReference type="SUPFAM" id="SSF52777">
    <property type="entry name" value="CoA-dependent acyltransferases"/>
    <property type="match status" value="1"/>
</dbReference>
<dbReference type="InterPro" id="IPR000089">
    <property type="entry name" value="Biotin_lipoyl"/>
</dbReference>
<dbReference type="InterPro" id="IPR004167">
    <property type="entry name" value="PSBD"/>
</dbReference>
<reference evidence="10" key="1">
    <citation type="submission" date="2022-12" db="EMBL/GenBank/DDBJ databases">
        <title>Reference genome sequencing for broad-spectrum identification of bacterial and archaeal isolates by mass spectrometry.</title>
        <authorList>
            <person name="Sekiguchi Y."/>
            <person name="Tourlousse D.M."/>
        </authorList>
    </citation>
    <scope>NUCLEOTIDE SEQUENCE</scope>
    <source>
        <strain evidence="10">ASRB1</strain>
    </source>
</reference>
<dbReference type="InterPro" id="IPR023213">
    <property type="entry name" value="CAT-like_dom_sf"/>
</dbReference>
<keyword evidence="6 7" id="KW-0012">Acyltransferase</keyword>
<dbReference type="SUPFAM" id="SSF47005">
    <property type="entry name" value="Peripheral subunit-binding domain of 2-oxo acid dehydrogenase complex"/>
    <property type="match status" value="1"/>
</dbReference>
<feature type="domain" description="Lipoyl-binding" evidence="8">
    <location>
        <begin position="2"/>
        <end position="76"/>
    </location>
</feature>
<dbReference type="GO" id="GO:0005737">
    <property type="term" value="C:cytoplasm"/>
    <property type="evidence" value="ECO:0007669"/>
    <property type="project" value="TreeGrafter"/>
</dbReference>
<dbReference type="PANTHER" id="PTHR43178">
    <property type="entry name" value="DIHYDROLIPOAMIDE ACETYLTRANSFERASE COMPONENT OF PYRUVATE DEHYDROGENASE COMPLEX"/>
    <property type="match status" value="1"/>
</dbReference>
<comment type="caution">
    <text evidence="10">The sequence shown here is derived from an EMBL/GenBank/DDBJ whole genome shotgun (WGS) entry which is preliminary data.</text>
</comment>
<evidence type="ECO:0000256" key="7">
    <source>
        <dbReference type="RuleBase" id="RU003423"/>
    </source>
</evidence>
<dbReference type="Gene3D" id="3.30.559.10">
    <property type="entry name" value="Chloramphenicol acetyltransferase-like domain"/>
    <property type="match status" value="1"/>
</dbReference>
<feature type="domain" description="Peripheral subunit-binding (PSBD)" evidence="9">
    <location>
        <begin position="130"/>
        <end position="167"/>
    </location>
</feature>
<sequence length="434" mass="47079">MIKNLFIPKLGMTMEKGRIAQWTANDGDQVQAEQVVLILETEKVAHEIAAPISGILAILGKAGDEYPCGTVVGVVAETAQEYEAVKKNPAAYAASTEAGASSDEAEALEHRDLPVEIPIQVEIGARERIRISPLARKLAQMQELDISVLTGSGPEGRIVKRDIEQAVEAREQKKATSEPAPVSRAVSAPVSAEVCAGKRVRAVIPLTGMRKRIADNLHKSTSTTSRVSAMVEFDMTELVNLRSHYVSKAPILGFKITYTDLFIYMAAKALKAVPIINSSLVGDEIKLWEDINIGFAVSVMKGADESGLLVPVIRNADRMTLGQISRARKDLMDKARAGTISLDELTGGTFTITNTGTFTSLWHIQTPIINLPEAAILGTSSIVERPVVINGEIAIRPIMPMSFAFDHRVMDGAPPAQFMGLLQQMIEDPWMILM</sequence>
<evidence type="ECO:0000313" key="10">
    <source>
        <dbReference type="EMBL" id="GLI33010.1"/>
    </source>
</evidence>
<dbReference type="InterPro" id="IPR011053">
    <property type="entry name" value="Single_hybrid_motif"/>
</dbReference>
<dbReference type="InterPro" id="IPR036625">
    <property type="entry name" value="E3-bd_dom_sf"/>
</dbReference>
<dbReference type="SUPFAM" id="SSF51230">
    <property type="entry name" value="Single hybrid motif"/>
    <property type="match status" value="1"/>
</dbReference>
<keyword evidence="11" id="KW-1185">Reference proteome</keyword>
<evidence type="ECO:0000256" key="1">
    <source>
        <dbReference type="ARBA" id="ARBA00001938"/>
    </source>
</evidence>
<dbReference type="Gene3D" id="2.40.50.100">
    <property type="match status" value="1"/>
</dbReference>
<dbReference type="Gene3D" id="4.10.320.10">
    <property type="entry name" value="E3-binding domain"/>
    <property type="match status" value="1"/>
</dbReference>
<dbReference type="InterPro" id="IPR001078">
    <property type="entry name" value="2-oxoacid_DH_actylTfrase"/>
</dbReference>
<evidence type="ECO:0000256" key="5">
    <source>
        <dbReference type="ARBA" id="ARBA00022823"/>
    </source>
</evidence>
<comment type="similarity">
    <text evidence="2 7">Belongs to the 2-oxoacid dehydrogenase family.</text>
</comment>
<comment type="cofactor">
    <cofactor evidence="1 7">
        <name>(R)-lipoate</name>
        <dbReference type="ChEBI" id="CHEBI:83088"/>
    </cofactor>
</comment>
<dbReference type="EMBL" id="BSDR01000001">
    <property type="protein sequence ID" value="GLI33010.1"/>
    <property type="molecule type" value="Genomic_DNA"/>
</dbReference>
<evidence type="ECO:0000256" key="6">
    <source>
        <dbReference type="ARBA" id="ARBA00023315"/>
    </source>
</evidence>
<dbReference type="InterPro" id="IPR050743">
    <property type="entry name" value="2-oxoacid_DH_E2_comp"/>
</dbReference>
<evidence type="ECO:0000256" key="3">
    <source>
        <dbReference type="ARBA" id="ARBA00011484"/>
    </source>
</evidence>
<evidence type="ECO:0000259" key="9">
    <source>
        <dbReference type="PROSITE" id="PS51826"/>
    </source>
</evidence>
<dbReference type="PROSITE" id="PS51826">
    <property type="entry name" value="PSBD"/>
    <property type="match status" value="1"/>
</dbReference>
<proteinExistence type="inferred from homology"/>
<dbReference type="CDD" id="cd06849">
    <property type="entry name" value="lipoyl_domain"/>
    <property type="match status" value="1"/>
</dbReference>
<dbReference type="GO" id="GO:0016407">
    <property type="term" value="F:acetyltransferase activity"/>
    <property type="evidence" value="ECO:0007669"/>
    <property type="project" value="TreeGrafter"/>
</dbReference>
<keyword evidence="4 7" id="KW-0808">Transferase</keyword>
<keyword evidence="5 7" id="KW-0450">Lipoyl</keyword>
<dbReference type="Pfam" id="PF00198">
    <property type="entry name" value="2-oxoacid_dh"/>
    <property type="match status" value="1"/>
</dbReference>
<organism evidence="10 11">
    <name type="scientific">Desulforhabdus amnigena</name>
    <dbReference type="NCBI Taxonomy" id="40218"/>
    <lineage>
        <taxon>Bacteria</taxon>
        <taxon>Pseudomonadati</taxon>
        <taxon>Thermodesulfobacteriota</taxon>
        <taxon>Syntrophobacteria</taxon>
        <taxon>Syntrophobacterales</taxon>
        <taxon>Syntrophobacteraceae</taxon>
        <taxon>Desulforhabdus</taxon>
    </lineage>
</organism>
<dbReference type="PANTHER" id="PTHR43178:SF5">
    <property type="entry name" value="LIPOAMIDE ACYLTRANSFERASE COMPONENT OF BRANCHED-CHAIN ALPHA-KETO ACID DEHYDROGENASE COMPLEX, MITOCHONDRIAL"/>
    <property type="match status" value="1"/>
</dbReference>
<dbReference type="Pfam" id="PF00364">
    <property type="entry name" value="Biotin_lipoyl"/>
    <property type="match status" value="1"/>
</dbReference>
<protein>
    <recommendedName>
        <fullName evidence="7">Dihydrolipoamide acetyltransferase component of pyruvate dehydrogenase complex</fullName>
        <ecNumber evidence="7">2.3.1.-</ecNumber>
    </recommendedName>
</protein>
<dbReference type="GO" id="GO:0031405">
    <property type="term" value="F:lipoic acid binding"/>
    <property type="evidence" value="ECO:0007669"/>
    <property type="project" value="TreeGrafter"/>
</dbReference>
<dbReference type="PROSITE" id="PS50968">
    <property type="entry name" value="BIOTINYL_LIPOYL"/>
    <property type="match status" value="1"/>
</dbReference>
<evidence type="ECO:0000313" key="11">
    <source>
        <dbReference type="Proteomes" id="UP001144372"/>
    </source>
</evidence>
<dbReference type="EC" id="2.3.1.-" evidence="7"/>
<accession>A0A9W6D2I6</accession>